<accession>A0AA48HW60</accession>
<gene>
    <name evidence="1" type="ORF">MACH26_12010</name>
</gene>
<protein>
    <submittedName>
        <fullName evidence="1">Uncharacterized protein</fullName>
    </submittedName>
</protein>
<dbReference type="KEGG" id="pmaw:MACH26_12010"/>
<proteinExistence type="predicted"/>
<dbReference type="RefSeq" id="WP_338291668.1">
    <property type="nucleotide sequence ID" value="NZ_AP027272.1"/>
</dbReference>
<evidence type="ECO:0000313" key="2">
    <source>
        <dbReference type="Proteomes" id="UP001333710"/>
    </source>
</evidence>
<name>A0AA48HW60_9ALTE</name>
<reference evidence="1" key="1">
    <citation type="submission" date="2023-01" db="EMBL/GenBank/DDBJ databases">
        <title>Complete genome sequence of Planctobacterium marinum strain Dej080120_11.</title>
        <authorList>
            <person name="Ueki S."/>
            <person name="Maruyama F."/>
        </authorList>
    </citation>
    <scope>NUCLEOTIDE SEQUENCE</scope>
    <source>
        <strain evidence="1">Dej080120_11</strain>
    </source>
</reference>
<dbReference type="AlphaFoldDB" id="A0AA48HW60"/>
<dbReference type="EMBL" id="AP027272">
    <property type="protein sequence ID" value="BDX05680.1"/>
    <property type="molecule type" value="Genomic_DNA"/>
</dbReference>
<sequence>MLMTILATPSVADKAKTSELPDLAFLEFLAEMEELEGELVTPVDLLPDTDTQQANIDNENQQQWLTLWQLLDSEANGATLQSLSPQKAVDDGEEEQ</sequence>
<organism evidence="1 2">
    <name type="scientific">Planctobacterium marinum</name>
    <dbReference type="NCBI Taxonomy" id="1631968"/>
    <lineage>
        <taxon>Bacteria</taxon>
        <taxon>Pseudomonadati</taxon>
        <taxon>Pseudomonadota</taxon>
        <taxon>Gammaproteobacteria</taxon>
        <taxon>Alteromonadales</taxon>
        <taxon>Alteromonadaceae</taxon>
        <taxon>Planctobacterium</taxon>
    </lineage>
</organism>
<keyword evidence="2" id="KW-1185">Reference proteome</keyword>
<evidence type="ECO:0000313" key="1">
    <source>
        <dbReference type="EMBL" id="BDX05680.1"/>
    </source>
</evidence>
<dbReference type="Proteomes" id="UP001333710">
    <property type="component" value="Chromosome"/>
</dbReference>